<dbReference type="Proteomes" id="UP001342314">
    <property type="component" value="Unassembled WGS sequence"/>
</dbReference>
<sequence>MPGLVTSLEATINFGVPKSELSVEEQAKYLARFDVNDPVPTRQATIPLHDLRGEVDAGMGGRTPLQQVEEMGFAVVKHASKVATYDGLDTPEATDAYKAECVQLYKDILGADEVIAWNAVIRDAGEGQPDTYGKQQLKVEKDFAPAANPLKAIAGSAHVDQDEEYARTIVKRAAGDDAFERYSRCCIINLWRPLRVVTNNPLAVSDFRTMDVDKDIMRMAGSYGTAYSVAHSPSQKWCYVQHQQPDEALMLLCYDSNMGKNGEALYTGHVACKVLNEPKLEGVEEIARRSVEVRLFAFFK</sequence>
<comment type="similarity">
    <text evidence="1">Belongs to the asaB hydroxylase/desaturase family.</text>
</comment>
<dbReference type="NCBIfam" id="NF041278">
    <property type="entry name" value="CmcJ_NvfI_EfuI"/>
    <property type="match status" value="1"/>
</dbReference>
<evidence type="ECO:0008006" key="4">
    <source>
        <dbReference type="Google" id="ProtNLM"/>
    </source>
</evidence>
<protein>
    <recommendedName>
        <fullName evidence="4">Methyltransferase</fullName>
    </recommendedName>
</protein>
<dbReference type="PANTHER" id="PTHR34598:SF3">
    <property type="entry name" value="OXIDOREDUCTASE AN1597"/>
    <property type="match status" value="1"/>
</dbReference>
<reference evidence="2 3" key="1">
    <citation type="submission" date="2021-12" db="EMBL/GenBank/DDBJ databases">
        <title>High titer production of polyol ester of fatty acids by Rhodotorula paludigena BS15 towards product separation-free biomass refinery.</title>
        <authorList>
            <person name="Mano J."/>
            <person name="Ono H."/>
            <person name="Tanaka T."/>
            <person name="Naito K."/>
            <person name="Sushida H."/>
            <person name="Ike M."/>
            <person name="Tokuyasu K."/>
            <person name="Kitaoka M."/>
        </authorList>
    </citation>
    <scope>NUCLEOTIDE SEQUENCE [LARGE SCALE GENOMIC DNA]</scope>
    <source>
        <strain evidence="2 3">BS15</strain>
    </source>
</reference>
<dbReference type="GO" id="GO:0016491">
    <property type="term" value="F:oxidoreductase activity"/>
    <property type="evidence" value="ECO:0007669"/>
    <property type="project" value="InterPro"/>
</dbReference>
<dbReference type="AlphaFoldDB" id="A0AAV5GWQ4"/>
<evidence type="ECO:0000313" key="2">
    <source>
        <dbReference type="EMBL" id="GJN94390.1"/>
    </source>
</evidence>
<accession>A0AAV5GWQ4</accession>
<organism evidence="2 3">
    <name type="scientific">Rhodotorula paludigena</name>
    <dbReference type="NCBI Taxonomy" id="86838"/>
    <lineage>
        <taxon>Eukaryota</taxon>
        <taxon>Fungi</taxon>
        <taxon>Dikarya</taxon>
        <taxon>Basidiomycota</taxon>
        <taxon>Pucciniomycotina</taxon>
        <taxon>Microbotryomycetes</taxon>
        <taxon>Sporidiobolales</taxon>
        <taxon>Sporidiobolaceae</taxon>
        <taxon>Rhodotorula</taxon>
    </lineage>
</organism>
<keyword evidence="3" id="KW-1185">Reference proteome</keyword>
<dbReference type="PANTHER" id="PTHR34598">
    <property type="entry name" value="BLL6449 PROTEIN"/>
    <property type="match status" value="1"/>
</dbReference>
<comment type="caution">
    <text evidence="2">The sequence shown here is derived from an EMBL/GenBank/DDBJ whole genome shotgun (WGS) entry which is preliminary data.</text>
</comment>
<name>A0AAV5GWQ4_9BASI</name>
<proteinExistence type="inferred from homology"/>
<evidence type="ECO:0000256" key="1">
    <source>
        <dbReference type="ARBA" id="ARBA00023604"/>
    </source>
</evidence>
<dbReference type="EMBL" id="BQKY01000017">
    <property type="protein sequence ID" value="GJN94390.1"/>
    <property type="molecule type" value="Genomic_DNA"/>
</dbReference>
<dbReference type="InterPro" id="IPR044053">
    <property type="entry name" value="AsaB-like"/>
</dbReference>
<evidence type="ECO:0000313" key="3">
    <source>
        <dbReference type="Proteomes" id="UP001342314"/>
    </source>
</evidence>
<gene>
    <name evidence="2" type="ORF">Rhopal_007470-T1</name>
</gene>